<evidence type="ECO:0000313" key="1">
    <source>
        <dbReference type="EMBL" id="CAH0099719.1"/>
    </source>
</evidence>
<proteinExistence type="predicted"/>
<dbReference type="AlphaFoldDB" id="A0A8J2RBM4"/>
<evidence type="ECO:0000313" key="2">
    <source>
        <dbReference type="Proteomes" id="UP000789390"/>
    </source>
</evidence>
<accession>A0A8J2RBM4</accession>
<gene>
    <name evidence="1" type="ORF">DGAL_LOCUS1877</name>
</gene>
<comment type="caution">
    <text evidence="1">The sequence shown here is derived from an EMBL/GenBank/DDBJ whole genome shotgun (WGS) entry which is preliminary data.</text>
</comment>
<sequence length="73" mass="8385">MKIWPPARLGVTSVVTVIVIKNENDIARQVGDTNKNPEESRKEEIGMETVNHVMLPKIIKQKRFSIHLYSIDK</sequence>
<organism evidence="1 2">
    <name type="scientific">Daphnia galeata</name>
    <dbReference type="NCBI Taxonomy" id="27404"/>
    <lineage>
        <taxon>Eukaryota</taxon>
        <taxon>Metazoa</taxon>
        <taxon>Ecdysozoa</taxon>
        <taxon>Arthropoda</taxon>
        <taxon>Crustacea</taxon>
        <taxon>Branchiopoda</taxon>
        <taxon>Diplostraca</taxon>
        <taxon>Cladocera</taxon>
        <taxon>Anomopoda</taxon>
        <taxon>Daphniidae</taxon>
        <taxon>Daphnia</taxon>
    </lineage>
</organism>
<reference evidence="1" key="1">
    <citation type="submission" date="2021-11" db="EMBL/GenBank/DDBJ databases">
        <authorList>
            <person name="Schell T."/>
        </authorList>
    </citation>
    <scope>NUCLEOTIDE SEQUENCE</scope>
    <source>
        <strain evidence="1">M5</strain>
    </source>
</reference>
<dbReference type="Proteomes" id="UP000789390">
    <property type="component" value="Unassembled WGS sequence"/>
</dbReference>
<keyword evidence="2" id="KW-1185">Reference proteome</keyword>
<dbReference type="EMBL" id="CAKKLH010000024">
    <property type="protein sequence ID" value="CAH0099719.1"/>
    <property type="molecule type" value="Genomic_DNA"/>
</dbReference>
<name>A0A8J2RBM4_9CRUS</name>
<protein>
    <submittedName>
        <fullName evidence="1">Uncharacterized protein</fullName>
    </submittedName>
</protein>